<comment type="caution">
    <text evidence="3">The sequence shown here is derived from an EMBL/GenBank/DDBJ whole genome shotgun (WGS) entry which is preliminary data.</text>
</comment>
<accession>A0ABV6FJ00</accession>
<feature type="signal peptide" evidence="2">
    <location>
        <begin position="1"/>
        <end position="25"/>
    </location>
</feature>
<keyword evidence="2" id="KW-0732">Signal</keyword>
<name>A0ABV6FJ00_9BURK</name>
<feature type="region of interest" description="Disordered" evidence="1">
    <location>
        <begin position="361"/>
        <end position="385"/>
    </location>
</feature>
<keyword evidence="4" id="KW-1185">Reference proteome</keyword>
<evidence type="ECO:0000313" key="3">
    <source>
        <dbReference type="EMBL" id="MFC0253481.1"/>
    </source>
</evidence>
<dbReference type="EMBL" id="JBHLWP010000013">
    <property type="protein sequence ID" value="MFC0253481.1"/>
    <property type="molecule type" value="Genomic_DNA"/>
</dbReference>
<protein>
    <submittedName>
        <fullName evidence="3">HAF repeat-containing protein</fullName>
    </submittedName>
</protein>
<evidence type="ECO:0000256" key="1">
    <source>
        <dbReference type="SAM" id="MobiDB-lite"/>
    </source>
</evidence>
<feature type="chain" id="PRO_5046633651" evidence="2">
    <location>
        <begin position="26"/>
        <end position="385"/>
    </location>
</feature>
<sequence length="385" mass="41469">MQALDHVSRLSLLLLSFTMSAAAAAAPYAEYRVTVMGPANSTAVDINKAGVVVGIYPSRAGQRGFLNRGKGLVDLGALGGRASEAVAINDKGEVLGHWTTRAGQQRGFIHYAGKQRDIGVIPGRHTRYTDINNHGYATAIGDALSIDGSRSFLRDPKGRFTDIGNLRFDEPTLNHALALNNRNQVTGESGPLVFPDQPLRAFVWSRGVMRDLGDLGFTPNGGLAINDRGQITGYMSLPTGFRNRVAFLYHNGRLVNIDGRPDTVERSSTGLGINNHGHIVGASDHLSGFIYRGRRMQSLNALIDPKLGWDIWRPAAINDAGQIAATAYRRGVQYAVRLDLIRPSMLSAPLLETDDEDAALAGQAAPAAAEAEAQEREVVQPVPQE</sequence>
<dbReference type="Proteomes" id="UP001589773">
    <property type="component" value="Unassembled WGS sequence"/>
</dbReference>
<reference evidence="3 4" key="1">
    <citation type="submission" date="2024-09" db="EMBL/GenBank/DDBJ databases">
        <authorList>
            <person name="Sun Q."/>
            <person name="Mori K."/>
        </authorList>
    </citation>
    <scope>NUCLEOTIDE SEQUENCE [LARGE SCALE GENOMIC DNA]</scope>
    <source>
        <strain evidence="3 4">CCM 7792</strain>
    </source>
</reference>
<proteinExistence type="predicted"/>
<dbReference type="RefSeq" id="WP_379680546.1">
    <property type="nucleotide sequence ID" value="NZ_JBHLWP010000013.1"/>
</dbReference>
<gene>
    <name evidence="3" type="ORF">ACFFJK_16395</name>
</gene>
<evidence type="ECO:0000313" key="4">
    <source>
        <dbReference type="Proteomes" id="UP001589773"/>
    </source>
</evidence>
<organism evidence="3 4">
    <name type="scientific">Massilia consociata</name>
    <dbReference type="NCBI Taxonomy" id="760117"/>
    <lineage>
        <taxon>Bacteria</taxon>
        <taxon>Pseudomonadati</taxon>
        <taxon>Pseudomonadota</taxon>
        <taxon>Betaproteobacteria</taxon>
        <taxon>Burkholderiales</taxon>
        <taxon>Oxalobacteraceae</taxon>
        <taxon>Telluria group</taxon>
        <taxon>Massilia</taxon>
    </lineage>
</organism>
<feature type="compositionally biased region" description="Low complexity" evidence="1">
    <location>
        <begin position="361"/>
        <end position="371"/>
    </location>
</feature>
<evidence type="ECO:0000256" key="2">
    <source>
        <dbReference type="SAM" id="SignalP"/>
    </source>
</evidence>